<dbReference type="AlphaFoldDB" id="A0A922IGX1"/>
<feature type="compositionally biased region" description="Basic residues" evidence="1">
    <location>
        <begin position="95"/>
        <end position="106"/>
    </location>
</feature>
<protein>
    <submittedName>
        <fullName evidence="2">Uncharacterized protein</fullName>
    </submittedName>
</protein>
<organism evidence="2 3">
    <name type="scientific">Dermatophagoides farinae</name>
    <name type="common">American house dust mite</name>
    <dbReference type="NCBI Taxonomy" id="6954"/>
    <lineage>
        <taxon>Eukaryota</taxon>
        <taxon>Metazoa</taxon>
        <taxon>Ecdysozoa</taxon>
        <taxon>Arthropoda</taxon>
        <taxon>Chelicerata</taxon>
        <taxon>Arachnida</taxon>
        <taxon>Acari</taxon>
        <taxon>Acariformes</taxon>
        <taxon>Sarcoptiformes</taxon>
        <taxon>Astigmata</taxon>
        <taxon>Psoroptidia</taxon>
        <taxon>Analgoidea</taxon>
        <taxon>Pyroglyphidae</taxon>
        <taxon>Dermatophagoidinae</taxon>
        <taxon>Dermatophagoides</taxon>
    </lineage>
</organism>
<sequence length="498" mass="58326">MMIDNNDDDEDGNGNDDNNNEKQNSDSNQNVVSESNESLKKENCQTKYAYLDNVKHVDLNGLISMSDDLRSNVEILKNSYLAIVNSLVILNERRRQQRRRRRRQQQRKTSSQIRQQSSSNKTRRSVEKQESVQQQQQQSRRKLSDQEIYNDSEVMMIKMNNNNNNKIDNNYNLIGENFSSTKKQTTTMEWNIEKFCDPKTREKEFQWLFDQVYITLLCENNNNNNNTVSLLNPSSLMNPTRIKSTQNPMLIDTMITSDISNNQFTSFNNNEKLSVLFDDGQNISKLITSSSTKKPLYVRKPKLGFGNFHYSNNNNEIDINDDIDSDIDDGYDVFNEEDYDEMIDGNYENQEFKNLNHTTNHITIDNHDDDDDDGNQSFVENFLDQNLLFDLDYLTKVPKIDRILIVGDPEKLPTIDNYQLMMQQQASTHNNLDFFGCYCDHPYYTNNHDSDNNSIQQHNNEISLPQNHHRQQQQQQQHNNDNNIGMNCQYFVNVLVKL</sequence>
<accession>A0A922IGX1</accession>
<evidence type="ECO:0000313" key="2">
    <source>
        <dbReference type="EMBL" id="KAH9529844.1"/>
    </source>
</evidence>
<evidence type="ECO:0000256" key="1">
    <source>
        <dbReference type="SAM" id="MobiDB-lite"/>
    </source>
</evidence>
<dbReference type="Proteomes" id="UP000790347">
    <property type="component" value="Unassembled WGS sequence"/>
</dbReference>
<feature type="region of interest" description="Disordered" evidence="1">
    <location>
        <begin position="1"/>
        <end position="40"/>
    </location>
</feature>
<evidence type="ECO:0000313" key="3">
    <source>
        <dbReference type="Proteomes" id="UP000790347"/>
    </source>
</evidence>
<feature type="region of interest" description="Disordered" evidence="1">
    <location>
        <begin position="94"/>
        <end position="147"/>
    </location>
</feature>
<feature type="compositionally biased region" description="Low complexity" evidence="1">
    <location>
        <begin position="107"/>
        <end position="119"/>
    </location>
</feature>
<feature type="compositionally biased region" description="Acidic residues" evidence="1">
    <location>
        <begin position="1"/>
        <end position="14"/>
    </location>
</feature>
<name>A0A922IGX1_DERFA</name>
<reference evidence="2" key="1">
    <citation type="submission" date="2013-05" db="EMBL/GenBank/DDBJ databases">
        <authorList>
            <person name="Yim A.K.Y."/>
            <person name="Chan T.F."/>
            <person name="Ji K.M."/>
            <person name="Liu X.Y."/>
            <person name="Zhou J.W."/>
            <person name="Li R.Q."/>
            <person name="Yang K.Y."/>
            <person name="Li J."/>
            <person name="Li M."/>
            <person name="Law P.T.W."/>
            <person name="Wu Y.L."/>
            <person name="Cai Z.L."/>
            <person name="Qin H."/>
            <person name="Bao Y."/>
            <person name="Leung R.K.K."/>
            <person name="Ng P.K.S."/>
            <person name="Zou J."/>
            <person name="Zhong X.J."/>
            <person name="Ran P.X."/>
            <person name="Zhong N.S."/>
            <person name="Liu Z.G."/>
            <person name="Tsui S.K.W."/>
        </authorList>
    </citation>
    <scope>NUCLEOTIDE SEQUENCE</scope>
    <source>
        <strain evidence="2">Derf</strain>
        <tissue evidence="2">Whole organism</tissue>
    </source>
</reference>
<feature type="compositionally biased region" description="Low complexity" evidence="1">
    <location>
        <begin position="25"/>
        <end position="36"/>
    </location>
</feature>
<dbReference type="EMBL" id="ASGP02000001">
    <property type="protein sequence ID" value="KAH9529844.1"/>
    <property type="molecule type" value="Genomic_DNA"/>
</dbReference>
<comment type="caution">
    <text evidence="2">The sequence shown here is derived from an EMBL/GenBank/DDBJ whole genome shotgun (WGS) entry which is preliminary data.</text>
</comment>
<reference evidence="2" key="2">
    <citation type="journal article" date="2022" name="Res Sq">
        <title>Comparative Genomics Reveals Insights into the Divergent Evolution of Astigmatic Mites and Household Pest Adaptations.</title>
        <authorList>
            <person name="Xiong Q."/>
            <person name="Wan A.T.-Y."/>
            <person name="Liu X.-Y."/>
            <person name="Fung C.S.-H."/>
            <person name="Xiao X."/>
            <person name="Malainual N."/>
            <person name="Hou J."/>
            <person name="Wang L."/>
            <person name="Wang M."/>
            <person name="Yang K."/>
            <person name="Cui Y."/>
            <person name="Leung E."/>
            <person name="Nong W."/>
            <person name="Shin S.-K."/>
            <person name="Au S."/>
            <person name="Jeong K.Y."/>
            <person name="Chew F.T."/>
            <person name="Hui J."/>
            <person name="Leung T.F."/>
            <person name="Tungtrongchitr A."/>
            <person name="Zhong N."/>
            <person name="Liu Z."/>
            <person name="Tsui S."/>
        </authorList>
    </citation>
    <scope>NUCLEOTIDE SEQUENCE</scope>
    <source>
        <strain evidence="2">Derf</strain>
        <tissue evidence="2">Whole organism</tissue>
    </source>
</reference>
<proteinExistence type="predicted"/>
<gene>
    <name evidence="2" type="ORF">DERF_003704</name>
</gene>
<keyword evidence="3" id="KW-1185">Reference proteome</keyword>